<feature type="domain" description="SEC7" evidence="1">
    <location>
        <begin position="141"/>
        <end position="313"/>
    </location>
</feature>
<dbReference type="Pfam" id="PF01369">
    <property type="entry name" value="Sec7"/>
    <property type="match status" value="1"/>
</dbReference>
<dbReference type="SMART" id="SM00222">
    <property type="entry name" value="Sec7"/>
    <property type="match status" value="1"/>
</dbReference>
<dbReference type="PROSITE" id="PS50190">
    <property type="entry name" value="SEC7"/>
    <property type="match status" value="1"/>
</dbReference>
<keyword evidence="3" id="KW-1185">Reference proteome</keyword>
<name>A0A8X6NVR3_NEPPI</name>
<evidence type="ECO:0000259" key="1">
    <source>
        <dbReference type="PROSITE" id="PS50190"/>
    </source>
</evidence>
<dbReference type="EMBL" id="BMAW01062002">
    <property type="protein sequence ID" value="GFT33960.1"/>
    <property type="molecule type" value="Genomic_DNA"/>
</dbReference>
<dbReference type="CDD" id="cd00171">
    <property type="entry name" value="Sec7"/>
    <property type="match status" value="1"/>
</dbReference>
<dbReference type="Gene3D" id="1.20.1280.50">
    <property type="match status" value="1"/>
</dbReference>
<dbReference type="Gene3D" id="1.10.1000.11">
    <property type="entry name" value="Arf Nucleotide-binding Site Opener,domain 2"/>
    <property type="match status" value="1"/>
</dbReference>
<dbReference type="SUPFAM" id="SSF48425">
    <property type="entry name" value="Sec7 domain"/>
    <property type="match status" value="1"/>
</dbReference>
<dbReference type="InterPro" id="IPR023394">
    <property type="entry name" value="Sec7_C_sf"/>
</dbReference>
<evidence type="ECO:0000313" key="2">
    <source>
        <dbReference type="EMBL" id="GFT33960.1"/>
    </source>
</evidence>
<organism evidence="2 3">
    <name type="scientific">Nephila pilipes</name>
    <name type="common">Giant wood spider</name>
    <name type="synonym">Nephila maculata</name>
    <dbReference type="NCBI Taxonomy" id="299642"/>
    <lineage>
        <taxon>Eukaryota</taxon>
        <taxon>Metazoa</taxon>
        <taxon>Ecdysozoa</taxon>
        <taxon>Arthropoda</taxon>
        <taxon>Chelicerata</taxon>
        <taxon>Arachnida</taxon>
        <taxon>Araneae</taxon>
        <taxon>Araneomorphae</taxon>
        <taxon>Entelegynae</taxon>
        <taxon>Araneoidea</taxon>
        <taxon>Nephilidae</taxon>
        <taxon>Nephila</taxon>
    </lineage>
</organism>
<dbReference type="Pfam" id="PF12937">
    <property type="entry name" value="F-box-like"/>
    <property type="match status" value="1"/>
</dbReference>
<dbReference type="AlphaFoldDB" id="A0A8X6NVR3"/>
<dbReference type="PANTHER" id="PTHR10663">
    <property type="entry name" value="GUANYL-NUCLEOTIDE EXCHANGE FACTOR"/>
    <property type="match status" value="1"/>
</dbReference>
<dbReference type="InterPro" id="IPR048003">
    <property type="entry name" value="FBXO8_F-box"/>
</dbReference>
<dbReference type="PANTHER" id="PTHR10663:SF372">
    <property type="entry name" value="F-BOX ONLY PROTEIN 8"/>
    <property type="match status" value="1"/>
</dbReference>
<dbReference type="InterPro" id="IPR001810">
    <property type="entry name" value="F-box_dom"/>
</dbReference>
<reference evidence="2" key="1">
    <citation type="submission" date="2020-08" db="EMBL/GenBank/DDBJ databases">
        <title>Multicomponent nature underlies the extraordinary mechanical properties of spider dragline silk.</title>
        <authorList>
            <person name="Kono N."/>
            <person name="Nakamura H."/>
            <person name="Mori M."/>
            <person name="Yoshida Y."/>
            <person name="Ohtoshi R."/>
            <person name="Malay A.D."/>
            <person name="Moran D.A.P."/>
            <person name="Tomita M."/>
            <person name="Numata K."/>
            <person name="Arakawa K."/>
        </authorList>
    </citation>
    <scope>NUCLEOTIDE SEQUENCE</scope>
</reference>
<comment type="caution">
    <text evidence="2">The sequence shown here is derived from an EMBL/GenBank/DDBJ whole genome shotgun (WGS) entry which is preliminary data.</text>
</comment>
<dbReference type="GO" id="GO:0005085">
    <property type="term" value="F:guanyl-nucleotide exchange factor activity"/>
    <property type="evidence" value="ECO:0007669"/>
    <property type="project" value="InterPro"/>
</dbReference>
<dbReference type="Gene3D" id="1.10.220.20">
    <property type="match status" value="1"/>
</dbReference>
<dbReference type="Proteomes" id="UP000887013">
    <property type="component" value="Unassembled WGS sequence"/>
</dbReference>
<dbReference type="GO" id="GO:0032012">
    <property type="term" value="P:regulation of ARF protein signal transduction"/>
    <property type="evidence" value="ECO:0007669"/>
    <property type="project" value="InterPro"/>
</dbReference>
<dbReference type="InterPro" id="IPR035999">
    <property type="entry name" value="Sec7_dom_sf"/>
</dbReference>
<dbReference type="OrthoDB" id="430364at2759"/>
<evidence type="ECO:0000313" key="3">
    <source>
        <dbReference type="Proteomes" id="UP000887013"/>
    </source>
</evidence>
<dbReference type="SUPFAM" id="SSF81383">
    <property type="entry name" value="F-box domain"/>
    <property type="match status" value="1"/>
</dbReference>
<protein>
    <submittedName>
        <fullName evidence="2">F-box only protein 8</fullName>
    </submittedName>
</protein>
<dbReference type="CDD" id="cd22088">
    <property type="entry name" value="F-box_FBXO8"/>
    <property type="match status" value="1"/>
</dbReference>
<accession>A0A8X6NVR3</accession>
<sequence>MEDLNAKVGRKITNEENPVGNEALGSATNENGKLFVVFVSSLTYLYMGQVLKKIKEHENSINEGNCPIGFPDLAVLPPEISLCVLSHLNATDLCLAACVWGELAQDQILWQSLCQSQWGYASIYSRLKECCDFSYHHLYLQLDEGTVTFNADAFMGMDYFIKHQLIDDNPKEIAHFIYCTRTLNIRQKRLYLNSRRDVLGHLIGMHNFSNQFLPHALRRFFESLQAPNELDNYLHFLLEKFSARFCQCNPKLQLSTDMVYILCFSLIMLSVDLTSPHIKNKMSKREFIRNVRYAIHRADDELYGHMYDDVYLRGHIAPNSGD</sequence>
<dbReference type="InterPro" id="IPR036047">
    <property type="entry name" value="F-box-like_dom_sf"/>
</dbReference>
<proteinExistence type="predicted"/>
<gene>
    <name evidence="2" type="primary">FBXO8</name>
    <name evidence="2" type="ORF">NPIL_695471</name>
</gene>
<dbReference type="InterPro" id="IPR000904">
    <property type="entry name" value="Sec7_dom"/>
</dbReference>